<dbReference type="Pfam" id="PF00026">
    <property type="entry name" value="Asp"/>
    <property type="match status" value="1"/>
</dbReference>
<dbReference type="InterPro" id="IPR021109">
    <property type="entry name" value="Peptidase_aspartic_dom_sf"/>
</dbReference>
<dbReference type="AlphaFoldDB" id="A0A401GPL3"/>
<dbReference type="PANTHER" id="PTHR47966">
    <property type="entry name" value="BETA-SITE APP-CLEAVING ENZYME, ISOFORM A-RELATED"/>
    <property type="match status" value="1"/>
</dbReference>
<dbReference type="RefSeq" id="XP_027615002.1">
    <property type="nucleotide sequence ID" value="XM_027759201.1"/>
</dbReference>
<evidence type="ECO:0000313" key="5">
    <source>
        <dbReference type="Proteomes" id="UP000287166"/>
    </source>
</evidence>
<dbReference type="OrthoDB" id="660550at2759"/>
<evidence type="ECO:0000313" key="4">
    <source>
        <dbReference type="EMBL" id="GBE84089.1"/>
    </source>
</evidence>
<evidence type="ECO:0000256" key="1">
    <source>
        <dbReference type="ARBA" id="ARBA00007447"/>
    </source>
</evidence>
<dbReference type="PRINTS" id="PR00792">
    <property type="entry name" value="PEPSIN"/>
</dbReference>
<feature type="domain" description="Peptidase A1" evidence="3">
    <location>
        <begin position="51"/>
        <end position="369"/>
    </location>
</feature>
<dbReference type="InParanoid" id="A0A401GPL3"/>
<name>A0A401GPL3_9APHY</name>
<feature type="signal peptide" evidence="2">
    <location>
        <begin position="1"/>
        <end position="23"/>
    </location>
</feature>
<dbReference type="PROSITE" id="PS51767">
    <property type="entry name" value="PEPTIDASE_A1"/>
    <property type="match status" value="1"/>
</dbReference>
<dbReference type="InterPro" id="IPR001461">
    <property type="entry name" value="Aspartic_peptidase_A1"/>
</dbReference>
<keyword evidence="2" id="KW-0732">Signal</keyword>
<organism evidence="4 5">
    <name type="scientific">Sparassis crispa</name>
    <dbReference type="NCBI Taxonomy" id="139825"/>
    <lineage>
        <taxon>Eukaryota</taxon>
        <taxon>Fungi</taxon>
        <taxon>Dikarya</taxon>
        <taxon>Basidiomycota</taxon>
        <taxon>Agaricomycotina</taxon>
        <taxon>Agaricomycetes</taxon>
        <taxon>Polyporales</taxon>
        <taxon>Sparassidaceae</taxon>
        <taxon>Sparassis</taxon>
    </lineage>
</organism>
<dbReference type="Proteomes" id="UP000287166">
    <property type="component" value="Unassembled WGS sequence"/>
</dbReference>
<dbReference type="PANTHER" id="PTHR47966:SF51">
    <property type="entry name" value="BETA-SITE APP-CLEAVING ENZYME, ISOFORM A-RELATED"/>
    <property type="match status" value="1"/>
</dbReference>
<sequence length="372" mass="39390">MPYQKRPMFKMLGMLLLISVVQAATLFKVPLTTSLIAGDPAVPDRNAAFMTTVSLQAGNFQTWSNVLVDTGSCLVWVGGTDQQQYIPGSHSVPMNESFGAGYGSAGASGTAYLDRVTLGEATVNRQVIGAANYSYMSSFEPFDGILGLGVPGCNGGEVSGYSTTPTFVEGLVAEGSIESPVFGIYIPPLSEEGISEGTGDITFGGIDESRISGEIVWIPQIPPYTNRYVLNISSVSYGSTVVQSEPVATYTDTGNVALGLPFDAFFAIYQTVPGAGLDITSDLQGSITFSLNTSADALLPVTISFQGVNSSLDISIPSSKYLVPKSLYPTLNMTDDVLHSWILPGVLGQNFLQNVYSAYDQENHLIGFANLA</sequence>
<protein>
    <submittedName>
        <fullName evidence="4">Polyporopepsin</fullName>
    </submittedName>
</protein>
<evidence type="ECO:0000259" key="3">
    <source>
        <dbReference type="PROSITE" id="PS51767"/>
    </source>
</evidence>
<evidence type="ECO:0000256" key="2">
    <source>
        <dbReference type="SAM" id="SignalP"/>
    </source>
</evidence>
<comment type="caution">
    <text evidence="4">The sequence shown here is derived from an EMBL/GenBank/DDBJ whole genome shotgun (WGS) entry which is preliminary data.</text>
</comment>
<gene>
    <name evidence="4" type="ORF">SCP_0600670</name>
</gene>
<accession>A0A401GPL3</accession>
<dbReference type="Gene3D" id="2.40.70.10">
    <property type="entry name" value="Acid Proteases"/>
    <property type="match status" value="2"/>
</dbReference>
<feature type="chain" id="PRO_5019117582" evidence="2">
    <location>
        <begin position="24"/>
        <end position="372"/>
    </location>
</feature>
<dbReference type="SUPFAM" id="SSF50630">
    <property type="entry name" value="Acid proteases"/>
    <property type="match status" value="1"/>
</dbReference>
<dbReference type="CDD" id="cd05471">
    <property type="entry name" value="pepsin_like"/>
    <property type="match status" value="1"/>
</dbReference>
<dbReference type="GO" id="GO:0006508">
    <property type="term" value="P:proteolysis"/>
    <property type="evidence" value="ECO:0007669"/>
    <property type="project" value="InterPro"/>
</dbReference>
<dbReference type="GeneID" id="38781006"/>
<dbReference type="EMBL" id="BFAD01000006">
    <property type="protein sequence ID" value="GBE84089.1"/>
    <property type="molecule type" value="Genomic_DNA"/>
</dbReference>
<keyword evidence="5" id="KW-1185">Reference proteome</keyword>
<comment type="similarity">
    <text evidence="1">Belongs to the peptidase A1 family.</text>
</comment>
<dbReference type="InterPro" id="IPR033121">
    <property type="entry name" value="PEPTIDASE_A1"/>
</dbReference>
<dbReference type="InterPro" id="IPR034164">
    <property type="entry name" value="Pepsin-like_dom"/>
</dbReference>
<proteinExistence type="inferred from homology"/>
<dbReference type="GO" id="GO:0004190">
    <property type="term" value="F:aspartic-type endopeptidase activity"/>
    <property type="evidence" value="ECO:0007669"/>
    <property type="project" value="InterPro"/>
</dbReference>
<reference evidence="4 5" key="1">
    <citation type="journal article" date="2018" name="Sci. Rep.">
        <title>Genome sequence of the cauliflower mushroom Sparassis crispa (Hanabiratake) and its association with beneficial usage.</title>
        <authorList>
            <person name="Kiyama R."/>
            <person name="Furutani Y."/>
            <person name="Kawaguchi K."/>
            <person name="Nakanishi T."/>
        </authorList>
    </citation>
    <scope>NUCLEOTIDE SEQUENCE [LARGE SCALE GENOMIC DNA]</scope>
</reference>
<dbReference type="STRING" id="139825.A0A401GPL3"/>